<proteinExistence type="predicted"/>
<evidence type="ECO:0000256" key="1">
    <source>
        <dbReference type="SAM" id="MobiDB-lite"/>
    </source>
</evidence>
<gene>
    <name evidence="2" type="ORF">Q9L58_010143</name>
</gene>
<dbReference type="InterPro" id="IPR027796">
    <property type="entry name" value="OTT_1508_deam-like"/>
</dbReference>
<sequence>MAESREAVTFAESVYALSKVVHIAKFRNDVSLGLNEHQRKHLRLLDDIALLLVTEPKSDVAAVALERRSSEVHFYYAKNCPATHIDELIAVLKGIGTPTERSEKMLDKVMLVCRAKILSRHSKLLVTIRENKAVDGPYIRGDRHGELHGYFKSNFSDWYAEFTTAAEFLTTFLTVIEKPLPSKSEQLFDILRMAHVIGSYRPELSPDTTAPQRPPELIFIDPMLNQRIRLLGDYYGAVKRIVKHYDLAAERQSEEIKIKIHPAPGTAQLAATMPKDYLTILNRFATERNLPTATYATIAAAYPICTPAPTAGKPLQSVLHSVHAECTLAVYLTSLGRPWTNIEIGCSKGSCWLCEFYLSHTQAGLAFHVRNVHGKLQPGWTMPEGGDAMVEKSLRELVVNEVIEVMHKAHNGTRGDSQPRSESDEDEKKNTEPTPIRRPFWV</sequence>
<name>A0ABR3G4X7_9PEZI</name>
<feature type="compositionally biased region" description="Basic and acidic residues" evidence="1">
    <location>
        <begin position="417"/>
        <end position="431"/>
    </location>
</feature>
<dbReference type="Proteomes" id="UP001447188">
    <property type="component" value="Unassembled WGS sequence"/>
</dbReference>
<feature type="region of interest" description="Disordered" evidence="1">
    <location>
        <begin position="408"/>
        <end position="442"/>
    </location>
</feature>
<dbReference type="EMBL" id="JBBBZM010000318">
    <property type="protein sequence ID" value="KAL0631007.1"/>
    <property type="molecule type" value="Genomic_DNA"/>
</dbReference>
<keyword evidence="3" id="KW-1185">Reference proteome</keyword>
<evidence type="ECO:0000313" key="3">
    <source>
        <dbReference type="Proteomes" id="UP001447188"/>
    </source>
</evidence>
<dbReference type="Pfam" id="PF14441">
    <property type="entry name" value="OTT_1508_deam"/>
    <property type="match status" value="1"/>
</dbReference>
<accession>A0ABR3G4X7</accession>
<reference evidence="2 3" key="1">
    <citation type="submission" date="2024-02" db="EMBL/GenBank/DDBJ databases">
        <title>Discinaceae phylogenomics.</title>
        <authorList>
            <person name="Dirks A.C."/>
            <person name="James T.Y."/>
        </authorList>
    </citation>
    <scope>NUCLEOTIDE SEQUENCE [LARGE SCALE GENOMIC DNA]</scope>
    <source>
        <strain evidence="2 3">ACD0624</strain>
    </source>
</reference>
<organism evidence="2 3">
    <name type="scientific">Discina gigas</name>
    <dbReference type="NCBI Taxonomy" id="1032678"/>
    <lineage>
        <taxon>Eukaryota</taxon>
        <taxon>Fungi</taxon>
        <taxon>Dikarya</taxon>
        <taxon>Ascomycota</taxon>
        <taxon>Pezizomycotina</taxon>
        <taxon>Pezizomycetes</taxon>
        <taxon>Pezizales</taxon>
        <taxon>Discinaceae</taxon>
        <taxon>Discina</taxon>
    </lineage>
</organism>
<comment type="caution">
    <text evidence="2">The sequence shown here is derived from an EMBL/GenBank/DDBJ whole genome shotgun (WGS) entry which is preliminary data.</text>
</comment>
<evidence type="ECO:0000313" key="2">
    <source>
        <dbReference type="EMBL" id="KAL0631007.1"/>
    </source>
</evidence>
<protein>
    <submittedName>
        <fullName evidence="2">Uncharacterized protein</fullName>
    </submittedName>
</protein>